<proteinExistence type="predicted"/>
<dbReference type="Proteomes" id="UP001382904">
    <property type="component" value="Unassembled WGS sequence"/>
</dbReference>
<gene>
    <name evidence="2" type="ORF">WKI68_20300</name>
</gene>
<feature type="compositionally biased region" description="Acidic residues" evidence="1">
    <location>
        <begin position="1"/>
        <end position="19"/>
    </location>
</feature>
<sequence length="96" mass="9365">MAEYGAEDFEALGEGEADAEGAAPSSGFGRSPSPSRKNVPPPASSASTLTAPPSTHSRFLRRSSADRSAMASQSGCGAGDMAGPPDGAGAHSPGCG</sequence>
<feature type="compositionally biased region" description="Low complexity" evidence="1">
    <location>
        <begin position="20"/>
        <end position="36"/>
    </location>
</feature>
<dbReference type="EMBL" id="JBBKAM010000002">
    <property type="protein sequence ID" value="MEJ8643092.1"/>
    <property type="molecule type" value="Genomic_DNA"/>
</dbReference>
<evidence type="ECO:0000256" key="1">
    <source>
        <dbReference type="SAM" id="MobiDB-lite"/>
    </source>
</evidence>
<organism evidence="2 3">
    <name type="scientific">Streptomyces caledonius</name>
    <dbReference type="NCBI Taxonomy" id="3134107"/>
    <lineage>
        <taxon>Bacteria</taxon>
        <taxon>Bacillati</taxon>
        <taxon>Actinomycetota</taxon>
        <taxon>Actinomycetes</taxon>
        <taxon>Kitasatosporales</taxon>
        <taxon>Streptomycetaceae</taxon>
        <taxon>Streptomyces</taxon>
    </lineage>
</organism>
<feature type="compositionally biased region" description="Low complexity" evidence="1">
    <location>
        <begin position="44"/>
        <end position="57"/>
    </location>
</feature>
<feature type="region of interest" description="Disordered" evidence="1">
    <location>
        <begin position="1"/>
        <end position="96"/>
    </location>
</feature>
<feature type="compositionally biased region" description="Low complexity" evidence="1">
    <location>
        <begin position="66"/>
        <end position="90"/>
    </location>
</feature>
<comment type="caution">
    <text evidence="2">The sequence shown here is derived from an EMBL/GenBank/DDBJ whole genome shotgun (WGS) entry which is preliminary data.</text>
</comment>
<accession>A0ABU8U5C5</accession>
<evidence type="ECO:0000313" key="2">
    <source>
        <dbReference type="EMBL" id="MEJ8643092.1"/>
    </source>
</evidence>
<keyword evidence="3" id="KW-1185">Reference proteome</keyword>
<reference evidence="2 3" key="1">
    <citation type="submission" date="2024-03" db="EMBL/GenBank/DDBJ databases">
        <title>Novel Streptomyces species of biotechnological and ecological value are a feature of Machair soil.</title>
        <authorList>
            <person name="Prole J.R."/>
            <person name="Goodfellow M."/>
            <person name="Allenby N."/>
            <person name="Ward A.C."/>
        </authorList>
    </citation>
    <scope>NUCLEOTIDE SEQUENCE [LARGE SCALE GENOMIC DNA]</scope>
    <source>
        <strain evidence="2 3">MS1.HAVA.3</strain>
    </source>
</reference>
<evidence type="ECO:0000313" key="3">
    <source>
        <dbReference type="Proteomes" id="UP001382904"/>
    </source>
</evidence>
<protein>
    <submittedName>
        <fullName evidence="2">Uncharacterized protein</fullName>
    </submittedName>
</protein>
<name>A0ABU8U5C5_9ACTN</name>